<dbReference type="Gene3D" id="3.40.50.300">
    <property type="entry name" value="P-loop containing nucleotide triphosphate hydrolases"/>
    <property type="match status" value="1"/>
</dbReference>
<sequence>MCFLDRKTNEIYTFFNSGRDPQIARFKVILKGNELSESFKVHEPIEYVTFSSLFERKLKMDGIPFDLGTLNCTYINNVLGQHHEEVYKNILNLSTSSLLTKVIDRIVVEEIRESKKESKKETIQLFPTYLKTFRKEELKNWIRFLAFANASEYELPTFIPKNITIDFHFDDPDLYDSKNFKLSAYRSRAIQLKELAIKYTSEIYKGQHRIRFLVLIYTSIIIYFIKEFGNQTDGIMSHTVNEILDSEIYRAKDDDLLRRLRICINQLYEKITNSDWADQLRPFIEEKLENMILWIDFEDKEVTQGSFFRYFLPIKADLWRLLSPIFGLNQTVEADILSFSFGHGLSSGEEAMLHNYSKLMLARRKWKGRPFLLLIDEGEASYHPEWQRLYLNELMKVIKVLFQPGQIQLILTTHSPFIVSDLPKSNILFLERSKEKGVVVVNRQNHQETFAANIHELYTDSFFLCNGLMGAYATDFVRKMIRDIRDIEDGRLNLVSYKENFEKQIKMIGEPFIKNMLLDSLIPKSDFETVGSIIRLKEAEIEKLKTKRISKKNHDSNSTSVE</sequence>
<dbReference type="Proteomes" id="UP000002215">
    <property type="component" value="Chromosome"/>
</dbReference>
<dbReference type="GO" id="GO:0016887">
    <property type="term" value="F:ATP hydrolysis activity"/>
    <property type="evidence" value="ECO:0007669"/>
    <property type="project" value="InterPro"/>
</dbReference>
<dbReference type="KEGG" id="cpi:Cpin_3514"/>
<name>A0A979GRV8_CHIPD</name>
<organism evidence="2 3">
    <name type="scientific">Chitinophaga pinensis (strain ATCC 43595 / DSM 2588 / LMG 13176 / NBRC 15968 / NCIMB 11800 / UQM 2034)</name>
    <dbReference type="NCBI Taxonomy" id="485918"/>
    <lineage>
        <taxon>Bacteria</taxon>
        <taxon>Pseudomonadati</taxon>
        <taxon>Bacteroidota</taxon>
        <taxon>Chitinophagia</taxon>
        <taxon>Chitinophagales</taxon>
        <taxon>Chitinophagaceae</taxon>
        <taxon>Chitinophaga</taxon>
    </lineage>
</organism>
<evidence type="ECO:0000313" key="3">
    <source>
        <dbReference type="Proteomes" id="UP000002215"/>
    </source>
</evidence>
<feature type="domain" description="Endonuclease GajA/Old nuclease/RecF-like AAA" evidence="1">
    <location>
        <begin position="88"/>
        <end position="419"/>
    </location>
</feature>
<gene>
    <name evidence="2" type="ordered locus">Cpin_3514</name>
</gene>
<dbReference type="AlphaFoldDB" id="A0A979GRV8"/>
<dbReference type="GO" id="GO:0006302">
    <property type="term" value="P:double-strand break repair"/>
    <property type="evidence" value="ECO:0007669"/>
    <property type="project" value="TreeGrafter"/>
</dbReference>
<dbReference type="GO" id="GO:0000731">
    <property type="term" value="P:DNA synthesis involved in DNA repair"/>
    <property type="evidence" value="ECO:0007669"/>
    <property type="project" value="TreeGrafter"/>
</dbReference>
<dbReference type="InterPro" id="IPR027417">
    <property type="entry name" value="P-loop_NTPase"/>
</dbReference>
<dbReference type="Pfam" id="PF13175">
    <property type="entry name" value="AAA_15"/>
    <property type="match status" value="1"/>
</dbReference>
<evidence type="ECO:0000313" key="2">
    <source>
        <dbReference type="EMBL" id="ACU60978.1"/>
    </source>
</evidence>
<reference evidence="2 3" key="2">
    <citation type="journal article" date="2010" name="Stand. Genomic Sci.">
        <title>Complete genome sequence of Chitinophaga pinensis type strain (UQM 2034).</title>
        <authorList>
            <person name="Glavina Del Rio T."/>
            <person name="Abt B."/>
            <person name="Spring S."/>
            <person name="Lapidus A."/>
            <person name="Nolan M."/>
            <person name="Tice H."/>
            <person name="Copeland A."/>
            <person name="Cheng J.F."/>
            <person name="Chen F."/>
            <person name="Bruce D."/>
            <person name="Goodwin L."/>
            <person name="Pitluck S."/>
            <person name="Ivanova N."/>
            <person name="Mavromatis K."/>
            <person name="Mikhailova N."/>
            <person name="Pati A."/>
            <person name="Chen A."/>
            <person name="Palaniappan K."/>
            <person name="Land M."/>
            <person name="Hauser L."/>
            <person name="Chang Y.J."/>
            <person name="Jeffries C.D."/>
            <person name="Chain P."/>
            <person name="Saunders E."/>
            <person name="Detter J.C."/>
            <person name="Brettin T."/>
            <person name="Rohde M."/>
            <person name="Goker M."/>
            <person name="Bristow J."/>
            <person name="Eisen J.A."/>
            <person name="Markowitz V."/>
            <person name="Hugenholtz P."/>
            <person name="Kyrpides N.C."/>
            <person name="Klenk H.P."/>
            <person name="Lucas S."/>
        </authorList>
    </citation>
    <scope>NUCLEOTIDE SEQUENCE [LARGE SCALE GENOMIC DNA]</scope>
    <source>
        <strain evidence="3">ATCC 43595 / DSM 2588 / LMG 13176 / NBRC 15968 / NCIMB 11800 / UQM 2034</strain>
    </source>
</reference>
<proteinExistence type="predicted"/>
<accession>A0A979GRV8</accession>
<dbReference type="InterPro" id="IPR041685">
    <property type="entry name" value="AAA_GajA/Old/RecF-like"/>
</dbReference>
<dbReference type="PANTHER" id="PTHR32182:SF25">
    <property type="entry name" value="SLR1056 PROTEIN"/>
    <property type="match status" value="1"/>
</dbReference>
<protein>
    <recommendedName>
        <fullName evidence="1">Endonuclease GajA/Old nuclease/RecF-like AAA domain-containing protein</fullName>
    </recommendedName>
</protein>
<dbReference type="EMBL" id="CP001699">
    <property type="protein sequence ID" value="ACU60978.1"/>
    <property type="molecule type" value="Genomic_DNA"/>
</dbReference>
<dbReference type="PANTHER" id="PTHR32182">
    <property type="entry name" value="DNA REPLICATION AND REPAIR PROTEIN RECF"/>
    <property type="match status" value="1"/>
</dbReference>
<evidence type="ECO:0000259" key="1">
    <source>
        <dbReference type="Pfam" id="PF13175"/>
    </source>
</evidence>
<reference evidence="3" key="1">
    <citation type="submission" date="2009-08" db="EMBL/GenBank/DDBJ databases">
        <title>The complete genome of Chitinophaga pinensis DSM 2588.</title>
        <authorList>
            <consortium name="US DOE Joint Genome Institute (JGI-PGF)"/>
            <person name="Lucas S."/>
            <person name="Copeland A."/>
            <person name="Lapidus A."/>
            <person name="Glavina del Rio T."/>
            <person name="Dalin E."/>
            <person name="Tice H."/>
            <person name="Bruce D."/>
            <person name="Goodwin L."/>
            <person name="Pitluck S."/>
            <person name="Kyrpides N."/>
            <person name="Mavromatis K."/>
            <person name="Ivanova N."/>
            <person name="Mikhailova N."/>
            <person name="Sims D."/>
            <person name="Meinche L."/>
            <person name="Brettin T."/>
            <person name="Detter J.C."/>
            <person name="Han C."/>
            <person name="Larimer F."/>
            <person name="Land M."/>
            <person name="Hauser L."/>
            <person name="Markowitz V."/>
            <person name="Cheng J.-F."/>
            <person name="Hugenholtz P."/>
            <person name="Woyke T."/>
            <person name="Wu D."/>
            <person name="Spring S."/>
            <person name="Klenk H.-P."/>
            <person name="Eisen J.A."/>
        </authorList>
    </citation>
    <scope>NUCLEOTIDE SEQUENCE [LARGE SCALE GENOMIC DNA]</scope>
    <source>
        <strain evidence="3">ATCC 43595 / DSM 2588 / LMG 13176 / NBRC 15968 / NCIMB 11800 / UQM 2034</strain>
    </source>
</reference>
<dbReference type="SUPFAM" id="SSF52540">
    <property type="entry name" value="P-loop containing nucleoside triphosphate hydrolases"/>
    <property type="match status" value="1"/>
</dbReference>
<dbReference type="GO" id="GO:0005524">
    <property type="term" value="F:ATP binding"/>
    <property type="evidence" value="ECO:0007669"/>
    <property type="project" value="InterPro"/>
</dbReference>